<proteinExistence type="predicted"/>
<dbReference type="PROSITE" id="PS50234">
    <property type="entry name" value="VWFA"/>
    <property type="match status" value="1"/>
</dbReference>
<dbReference type="EnsemblMetazoa" id="XM_011410687.2">
    <property type="protein sequence ID" value="XP_011408989.2"/>
    <property type="gene ID" value="LOC105315912"/>
</dbReference>
<dbReference type="Proteomes" id="UP000007879">
    <property type="component" value="Unassembled WGS sequence"/>
</dbReference>
<evidence type="ECO:0000313" key="2">
    <source>
        <dbReference type="EnsemblMetazoa" id="XP_011408989.2"/>
    </source>
</evidence>
<protein>
    <recommendedName>
        <fullName evidence="1">VWFA domain-containing protein</fullName>
    </recommendedName>
</protein>
<name>A0AAN0ITT8_AMPQE</name>
<dbReference type="InterPro" id="IPR002035">
    <property type="entry name" value="VWF_A"/>
</dbReference>
<dbReference type="KEGG" id="aqu:105315912"/>
<dbReference type="AlphaFoldDB" id="A0AAN0ITT8"/>
<reference evidence="2" key="2">
    <citation type="submission" date="2024-06" db="UniProtKB">
        <authorList>
            <consortium name="EnsemblMetazoa"/>
        </authorList>
    </citation>
    <scope>IDENTIFICATION</scope>
</reference>
<evidence type="ECO:0000313" key="3">
    <source>
        <dbReference type="Proteomes" id="UP000007879"/>
    </source>
</evidence>
<feature type="domain" description="VWFA" evidence="1">
    <location>
        <begin position="144"/>
        <end position="327"/>
    </location>
</feature>
<keyword evidence="3" id="KW-1185">Reference proteome</keyword>
<dbReference type="PANTHER" id="PTHR24020">
    <property type="entry name" value="COLLAGEN ALPHA"/>
    <property type="match status" value="1"/>
</dbReference>
<evidence type="ECO:0000259" key="1">
    <source>
        <dbReference type="PROSITE" id="PS50234"/>
    </source>
</evidence>
<dbReference type="InterPro" id="IPR050525">
    <property type="entry name" value="ECM_Assembly_Org"/>
</dbReference>
<sequence>MAKDTVSDLKGQTWIRNVRRCLMRAIVESNFYNSTNTTCDQLKKFAFDSHPKCYVDNGFCTDILISPNFQNIDCLASEVFIWTDFLNKFAIQQLITTSQLCTSTIATQFLTAVRTYITKITNVVTRALIQAIFDFLNCDTAGLDMILVLDSSGSIGSTNFVRLRNFIINMLSIFTIGPDKTRVGVIRYSSSASIVIPLGSSGSYPELSSHISSISYTGGGTYTDEALTLLTSAFATTRIDEGVPRVAIVFTDGVSHSPSLTLAASRAVHNAGIYTYSFGIGSGINSDELNYIATGPDYVFYIDSFSSTDFQTALLPLRTTTCITQTLLSVGRTIEGTVERGLFRLIKFFFPQHLGMTIKINVDIGNVIVRGSFTVPNPTELTQDFVVTSDGSDIDYFVSSQLFESSTTVNNDSQQRRKRQAPNNT</sequence>
<accession>A0AAN0ITT8</accession>
<dbReference type="Gene3D" id="3.40.50.410">
    <property type="entry name" value="von Willebrand factor, type A domain"/>
    <property type="match status" value="1"/>
</dbReference>
<dbReference type="Pfam" id="PF00092">
    <property type="entry name" value="VWA"/>
    <property type="match status" value="1"/>
</dbReference>
<dbReference type="PRINTS" id="PR00453">
    <property type="entry name" value="VWFADOMAIN"/>
</dbReference>
<dbReference type="GeneID" id="105315912"/>
<organism evidence="2 3">
    <name type="scientific">Amphimedon queenslandica</name>
    <name type="common">Sponge</name>
    <dbReference type="NCBI Taxonomy" id="400682"/>
    <lineage>
        <taxon>Eukaryota</taxon>
        <taxon>Metazoa</taxon>
        <taxon>Porifera</taxon>
        <taxon>Demospongiae</taxon>
        <taxon>Heteroscleromorpha</taxon>
        <taxon>Haplosclerida</taxon>
        <taxon>Niphatidae</taxon>
        <taxon>Amphimedon</taxon>
    </lineage>
</organism>
<dbReference type="SMART" id="SM00327">
    <property type="entry name" value="VWA"/>
    <property type="match status" value="1"/>
</dbReference>
<dbReference type="CDD" id="cd01450">
    <property type="entry name" value="vWFA_subfamily_ECM"/>
    <property type="match status" value="1"/>
</dbReference>
<dbReference type="RefSeq" id="XP_011408989.2">
    <property type="nucleotide sequence ID" value="XM_011410687.2"/>
</dbReference>
<reference evidence="3" key="1">
    <citation type="journal article" date="2010" name="Nature">
        <title>The Amphimedon queenslandica genome and the evolution of animal complexity.</title>
        <authorList>
            <person name="Srivastava M."/>
            <person name="Simakov O."/>
            <person name="Chapman J."/>
            <person name="Fahey B."/>
            <person name="Gauthier M.E."/>
            <person name="Mitros T."/>
            <person name="Richards G.S."/>
            <person name="Conaco C."/>
            <person name="Dacre M."/>
            <person name="Hellsten U."/>
            <person name="Larroux C."/>
            <person name="Putnam N.H."/>
            <person name="Stanke M."/>
            <person name="Adamska M."/>
            <person name="Darling A."/>
            <person name="Degnan S.M."/>
            <person name="Oakley T.H."/>
            <person name="Plachetzki D.C."/>
            <person name="Zhai Y."/>
            <person name="Adamski M."/>
            <person name="Calcino A."/>
            <person name="Cummins S.F."/>
            <person name="Goodstein D.M."/>
            <person name="Harris C."/>
            <person name="Jackson D.J."/>
            <person name="Leys S.P."/>
            <person name="Shu S."/>
            <person name="Woodcroft B.J."/>
            <person name="Vervoort M."/>
            <person name="Kosik K.S."/>
            <person name="Manning G."/>
            <person name="Degnan B.M."/>
            <person name="Rokhsar D.S."/>
        </authorList>
    </citation>
    <scope>NUCLEOTIDE SEQUENCE [LARGE SCALE GENOMIC DNA]</scope>
</reference>
<dbReference type="PANTHER" id="PTHR24020:SF20">
    <property type="entry name" value="PH DOMAIN-CONTAINING PROTEIN"/>
    <property type="match status" value="1"/>
</dbReference>
<dbReference type="SUPFAM" id="SSF53300">
    <property type="entry name" value="vWA-like"/>
    <property type="match status" value="1"/>
</dbReference>
<dbReference type="InterPro" id="IPR036465">
    <property type="entry name" value="vWFA_dom_sf"/>
</dbReference>